<sequence length="91" mass="10045">MITVLVCMAVGMFMGLKIIPEKYQKINGMLQYVFIAVLIFGMGAGLGSSPTFFADLQNVGLKSLMFAVLPIVFSVICVYILTKNMFKENKP</sequence>
<feature type="transmembrane region" description="Helical" evidence="1">
    <location>
        <begin position="59"/>
        <end position="81"/>
    </location>
</feature>
<proteinExistence type="predicted"/>
<reference evidence="2 3" key="1">
    <citation type="submission" date="2016-10" db="EMBL/GenBank/DDBJ databases">
        <authorList>
            <person name="de Groot N.N."/>
        </authorList>
    </citation>
    <scope>NUCLEOTIDE SEQUENCE [LARGE SCALE GENOMIC DNA]</scope>
    <source>
        <strain evidence="2 3">CGMCC 1.5070</strain>
    </source>
</reference>
<dbReference type="RefSeq" id="WP_092752677.1">
    <property type="nucleotide sequence ID" value="NZ_FOCG01000001.1"/>
</dbReference>
<dbReference type="Proteomes" id="UP000199158">
    <property type="component" value="Unassembled WGS sequence"/>
</dbReference>
<keyword evidence="1" id="KW-0472">Membrane</keyword>
<dbReference type="AlphaFoldDB" id="A0A1H8AAJ1"/>
<keyword evidence="1" id="KW-0812">Transmembrane</keyword>
<keyword evidence="3" id="KW-1185">Reference proteome</keyword>
<evidence type="ECO:0000256" key="1">
    <source>
        <dbReference type="SAM" id="Phobius"/>
    </source>
</evidence>
<gene>
    <name evidence="2" type="ORF">SAMN05216180_1229</name>
</gene>
<dbReference type="EMBL" id="FOCG01000001">
    <property type="protein sequence ID" value="SEM67795.1"/>
    <property type="molecule type" value="Genomic_DNA"/>
</dbReference>
<name>A0A1H8AAJ1_9FIRM</name>
<feature type="transmembrane region" description="Helical" evidence="1">
    <location>
        <begin position="32"/>
        <end position="53"/>
    </location>
</feature>
<keyword evidence="1" id="KW-1133">Transmembrane helix</keyword>
<organism evidence="2 3">
    <name type="scientific">Hydrogenoanaerobacterium saccharovorans</name>
    <dbReference type="NCBI Taxonomy" id="474960"/>
    <lineage>
        <taxon>Bacteria</taxon>
        <taxon>Bacillati</taxon>
        <taxon>Bacillota</taxon>
        <taxon>Clostridia</taxon>
        <taxon>Eubacteriales</taxon>
        <taxon>Oscillospiraceae</taxon>
        <taxon>Hydrogenoanaerobacterium</taxon>
    </lineage>
</organism>
<evidence type="ECO:0000313" key="2">
    <source>
        <dbReference type="EMBL" id="SEM67795.1"/>
    </source>
</evidence>
<dbReference type="STRING" id="474960.SAMN05216180_1229"/>
<accession>A0A1H8AAJ1</accession>
<evidence type="ECO:0000313" key="3">
    <source>
        <dbReference type="Proteomes" id="UP000199158"/>
    </source>
</evidence>
<protein>
    <submittedName>
        <fullName evidence="2">Predicted Permease Membrane Region</fullName>
    </submittedName>
</protein>